<evidence type="ECO:0000259" key="9">
    <source>
        <dbReference type="SMART" id="SM00831"/>
    </source>
</evidence>
<dbReference type="GO" id="GO:0016020">
    <property type="term" value="C:membrane"/>
    <property type="evidence" value="ECO:0007669"/>
    <property type="project" value="UniProtKB-SubCell"/>
</dbReference>
<evidence type="ECO:0000256" key="5">
    <source>
        <dbReference type="ARBA" id="ARBA00022967"/>
    </source>
</evidence>
<protein>
    <recommendedName>
        <fullName evidence="9">Cation-transporting P-type ATPase N-terminal domain-containing protein</fullName>
    </recommendedName>
</protein>
<evidence type="ECO:0000256" key="4">
    <source>
        <dbReference type="ARBA" id="ARBA00022840"/>
    </source>
</evidence>
<feature type="transmembrane region" description="Helical" evidence="8">
    <location>
        <begin position="263"/>
        <end position="285"/>
    </location>
</feature>
<dbReference type="Proteomes" id="UP000177817">
    <property type="component" value="Unassembled WGS sequence"/>
</dbReference>
<reference evidence="10 11" key="1">
    <citation type="journal article" date="2016" name="Nat. Commun.">
        <title>Thousands of microbial genomes shed light on interconnected biogeochemical processes in an aquifer system.</title>
        <authorList>
            <person name="Anantharaman K."/>
            <person name="Brown C.T."/>
            <person name="Hug L.A."/>
            <person name="Sharon I."/>
            <person name="Castelle C.J."/>
            <person name="Probst A.J."/>
            <person name="Thomas B.C."/>
            <person name="Singh A."/>
            <person name="Wilkins M.J."/>
            <person name="Karaoz U."/>
            <person name="Brodie E.L."/>
            <person name="Williams K.H."/>
            <person name="Hubbard S.S."/>
            <person name="Banfield J.F."/>
        </authorList>
    </citation>
    <scope>NUCLEOTIDE SEQUENCE [LARGE SCALE GENOMIC DNA]</scope>
</reference>
<dbReference type="PANTHER" id="PTHR42861">
    <property type="entry name" value="CALCIUM-TRANSPORTING ATPASE"/>
    <property type="match status" value="1"/>
</dbReference>
<feature type="transmembrane region" description="Helical" evidence="8">
    <location>
        <begin position="45"/>
        <end position="63"/>
    </location>
</feature>
<feature type="transmembrane region" description="Helical" evidence="8">
    <location>
        <begin position="631"/>
        <end position="653"/>
    </location>
</feature>
<feature type="transmembrane region" description="Helical" evidence="8">
    <location>
        <begin position="763"/>
        <end position="781"/>
    </location>
</feature>
<dbReference type="InterPro" id="IPR001757">
    <property type="entry name" value="P_typ_ATPase"/>
</dbReference>
<dbReference type="Pfam" id="PF00690">
    <property type="entry name" value="Cation_ATPase_N"/>
    <property type="match status" value="1"/>
</dbReference>
<dbReference type="SUPFAM" id="SSF81653">
    <property type="entry name" value="Calcium ATPase, transduction domain A"/>
    <property type="match status" value="1"/>
</dbReference>
<comment type="subcellular location">
    <subcellularLocation>
        <location evidence="1">Membrane</location>
        <topology evidence="1">Multi-pass membrane protein</topology>
    </subcellularLocation>
</comment>
<dbReference type="InterPro" id="IPR004014">
    <property type="entry name" value="ATPase_P-typ_cation-transptr_N"/>
</dbReference>
<feature type="transmembrane region" description="Helical" evidence="8">
    <location>
        <begin position="232"/>
        <end position="251"/>
    </location>
</feature>
<dbReference type="SMART" id="SM00831">
    <property type="entry name" value="Cation_ATPase_N"/>
    <property type="match status" value="1"/>
</dbReference>
<dbReference type="InterPro" id="IPR036412">
    <property type="entry name" value="HAD-like_sf"/>
</dbReference>
<dbReference type="InterPro" id="IPR023298">
    <property type="entry name" value="ATPase_P-typ_TM_dom_sf"/>
</dbReference>
<dbReference type="GO" id="GO:0005524">
    <property type="term" value="F:ATP binding"/>
    <property type="evidence" value="ECO:0007669"/>
    <property type="project" value="UniProtKB-KW"/>
</dbReference>
<evidence type="ECO:0000256" key="2">
    <source>
        <dbReference type="ARBA" id="ARBA00022692"/>
    </source>
</evidence>
<dbReference type="PRINTS" id="PR00121">
    <property type="entry name" value="NAKATPASE"/>
</dbReference>
<comment type="caution">
    <text evidence="10">The sequence shown here is derived from an EMBL/GenBank/DDBJ whole genome shotgun (WGS) entry which is preliminary data.</text>
</comment>
<keyword evidence="3" id="KW-0547">Nucleotide-binding</keyword>
<keyword evidence="6 8" id="KW-1133">Transmembrane helix</keyword>
<dbReference type="InterPro" id="IPR006068">
    <property type="entry name" value="ATPase_P-typ_cation-transptr_C"/>
</dbReference>
<dbReference type="SFLD" id="SFLDF00027">
    <property type="entry name" value="p-type_atpase"/>
    <property type="match status" value="1"/>
</dbReference>
<dbReference type="Gene3D" id="2.70.150.10">
    <property type="entry name" value="Calcium-transporting ATPase, cytoplasmic transduction domain A"/>
    <property type="match status" value="1"/>
</dbReference>
<evidence type="ECO:0000256" key="6">
    <source>
        <dbReference type="ARBA" id="ARBA00022989"/>
    </source>
</evidence>
<evidence type="ECO:0000256" key="3">
    <source>
        <dbReference type="ARBA" id="ARBA00022741"/>
    </source>
</evidence>
<evidence type="ECO:0000313" key="11">
    <source>
        <dbReference type="Proteomes" id="UP000177817"/>
    </source>
</evidence>
<organism evidence="10 11">
    <name type="scientific">Candidatus Komeilibacteria bacterium RIFCSPHIGHO2_01_FULL_52_14</name>
    <dbReference type="NCBI Taxonomy" id="1798549"/>
    <lineage>
        <taxon>Bacteria</taxon>
        <taxon>Candidatus Komeiliibacteriota</taxon>
    </lineage>
</organism>
<dbReference type="Pfam" id="PF00122">
    <property type="entry name" value="E1-E2_ATPase"/>
    <property type="match status" value="1"/>
</dbReference>
<keyword evidence="4" id="KW-0067">ATP-binding</keyword>
<dbReference type="InterPro" id="IPR023214">
    <property type="entry name" value="HAD_sf"/>
</dbReference>
<dbReference type="PROSITE" id="PS00154">
    <property type="entry name" value="ATPASE_E1_E2"/>
    <property type="match status" value="1"/>
</dbReference>
<dbReference type="InterPro" id="IPR018303">
    <property type="entry name" value="ATPase_P-typ_P_site"/>
</dbReference>
<keyword evidence="7 8" id="KW-0472">Membrane</keyword>
<dbReference type="NCBIfam" id="TIGR01494">
    <property type="entry name" value="ATPase_P-type"/>
    <property type="match status" value="2"/>
</dbReference>
<dbReference type="SUPFAM" id="SSF81665">
    <property type="entry name" value="Calcium ATPase, transmembrane domain M"/>
    <property type="match status" value="1"/>
</dbReference>
<evidence type="ECO:0000256" key="1">
    <source>
        <dbReference type="ARBA" id="ARBA00004141"/>
    </source>
</evidence>
<dbReference type="Gene3D" id="3.40.1110.10">
    <property type="entry name" value="Calcium-transporting ATPase, cytoplasmic domain N"/>
    <property type="match status" value="1"/>
</dbReference>
<dbReference type="EMBL" id="MHKK01000027">
    <property type="protein sequence ID" value="OGY89672.1"/>
    <property type="molecule type" value="Genomic_DNA"/>
</dbReference>
<evidence type="ECO:0000256" key="7">
    <source>
        <dbReference type="ARBA" id="ARBA00023136"/>
    </source>
</evidence>
<keyword evidence="2 8" id="KW-0812">Transmembrane</keyword>
<accession>A0A1G2BKN9</accession>
<name>A0A1G2BKN9_9BACT</name>
<dbReference type="SFLD" id="SFLDS00003">
    <property type="entry name" value="Haloacid_Dehalogenase"/>
    <property type="match status" value="1"/>
</dbReference>
<dbReference type="PRINTS" id="PR00119">
    <property type="entry name" value="CATATPASE"/>
</dbReference>
<dbReference type="AlphaFoldDB" id="A0A1G2BKN9"/>
<dbReference type="Pfam" id="PF00689">
    <property type="entry name" value="Cation_ATPase_C"/>
    <property type="match status" value="1"/>
</dbReference>
<feature type="transmembrane region" description="Helical" evidence="8">
    <location>
        <begin position="698"/>
        <end position="720"/>
    </location>
</feature>
<dbReference type="Gene3D" id="1.20.1110.10">
    <property type="entry name" value="Calcium-transporting ATPase, transmembrane domain"/>
    <property type="match status" value="1"/>
</dbReference>
<dbReference type="GO" id="GO:0016887">
    <property type="term" value="F:ATP hydrolysis activity"/>
    <property type="evidence" value="ECO:0007669"/>
    <property type="project" value="InterPro"/>
</dbReference>
<feature type="transmembrane region" description="Helical" evidence="8">
    <location>
        <begin position="732"/>
        <end position="751"/>
    </location>
</feature>
<dbReference type="InterPro" id="IPR008250">
    <property type="entry name" value="ATPase_P-typ_transduc_dom_A_sf"/>
</dbReference>
<evidence type="ECO:0000313" key="10">
    <source>
        <dbReference type="EMBL" id="OGY89672.1"/>
    </source>
</evidence>
<dbReference type="Pfam" id="PF00702">
    <property type="entry name" value="Hydrolase"/>
    <property type="match status" value="1"/>
</dbReference>
<feature type="transmembrane region" description="Helical" evidence="8">
    <location>
        <begin position="659"/>
        <end position="678"/>
    </location>
</feature>
<feature type="transmembrane region" description="Helical" evidence="8">
    <location>
        <begin position="793"/>
        <end position="810"/>
    </location>
</feature>
<feature type="domain" description="Cation-transporting P-type ATPase N-terminal" evidence="9">
    <location>
        <begin position="1"/>
        <end position="65"/>
    </location>
</feature>
<dbReference type="SUPFAM" id="SSF56784">
    <property type="entry name" value="HAD-like"/>
    <property type="match status" value="1"/>
</dbReference>
<dbReference type="InterPro" id="IPR044492">
    <property type="entry name" value="P_typ_ATPase_HD_dom"/>
</dbReference>
<dbReference type="Gene3D" id="3.40.50.1000">
    <property type="entry name" value="HAD superfamily/HAD-like"/>
    <property type="match status" value="1"/>
</dbReference>
<dbReference type="InterPro" id="IPR059000">
    <property type="entry name" value="ATPase_P-type_domA"/>
</dbReference>
<proteinExistence type="predicted"/>
<gene>
    <name evidence="10" type="ORF">A2677_01535</name>
</gene>
<sequence length="830" mass="91222">MLKELGVTEESGLSEARVRERRVRDGYNELRAHTVTWFQILKRQFTSPFIYLLLLAAVVAFLLQEMIDGAMIVLFVLINTGIGFYQEFHSEKTLKLLKQYLIKRARVIREGKEILIPSRELVVGDLLVLEPGDIVSADCRLVAENNCVINESALTGESVPVGKGIATLAAPVEEIFKAVNICFSGTTMVSGKGVGVVVATGNRTVIGEVGTLTAETERVSSLTKSLGRFSTLILRLVLVTLAFVFVVNILMKGPRANIPDLLIFSIALAVSVIPEALPVVTTFSLSRGALRLSKHHVVVKRLAAIEDLGSIEVLCTDKTGTLTENTLSVADVFADSAARPIFYAALGAPFLSEKDPEPNNAFDSALWHKVSQHEKEELGTFHRIAELPFDPERRRNSVVVERSGSRHLIVRGAAEDVLRLCTKHPARDAMLHWLITAGRHGQRVIAVARKTWTKKDTDEIAAEERDMQFVGLISFIDPLKKTSKDAVRKAERLGVTVKIITGDSKEVAGAVAHEVGIVDDPEQVITGSELQALGAAEQRKAVSTYDVFARVSPQQKYTIIQLLQEKFEVGFLGEGINDAPALKIANVGLVVQGAADIAQEATDIVLLKKSLQVVVDGIQEGRSAFVNTVKYIKATLASNFGNFYAVAIASLMIDFLPMLPLQILMVNLLSDFPMIAIATDTVDRTELQRPKSYNVREIVIAATVLGIVSTVFDFIMFGLFYRISPGVLQTNWFIGSILTELVFLFSIRTRLSVFKAKRPSATVLWLSLAAFVTTIVLPLTAVGQKVFHFVQPTPLYIVMILTVVVVYFVVTETVKRVYYRMTSGQQNTLS</sequence>
<dbReference type="InterPro" id="IPR023299">
    <property type="entry name" value="ATPase_P-typ_cyto_dom_N"/>
</dbReference>
<keyword evidence="5" id="KW-1278">Translocase</keyword>
<feature type="transmembrane region" description="Helical" evidence="8">
    <location>
        <begin position="69"/>
        <end position="88"/>
    </location>
</feature>
<dbReference type="SFLD" id="SFLDG00002">
    <property type="entry name" value="C1.7:_P-type_atpase_like"/>
    <property type="match status" value="1"/>
</dbReference>
<evidence type="ECO:0000256" key="8">
    <source>
        <dbReference type="SAM" id="Phobius"/>
    </source>
</evidence>